<comment type="caution">
    <text evidence="1">The sequence shown here is derived from an EMBL/GenBank/DDBJ whole genome shotgun (WGS) entry which is preliminary data.</text>
</comment>
<gene>
    <name evidence="1" type="ORF">E2F43_18730</name>
</gene>
<proteinExistence type="predicted"/>
<dbReference type="Proteomes" id="UP000295554">
    <property type="component" value="Unassembled WGS sequence"/>
</dbReference>
<dbReference type="RefSeq" id="WP_133215604.1">
    <property type="nucleotide sequence ID" value="NZ_SMSE01000006.1"/>
</dbReference>
<accession>A0A4R5LMZ2</accession>
<reference evidence="1 2" key="1">
    <citation type="submission" date="2019-03" db="EMBL/GenBank/DDBJ databases">
        <title>Seongchinamella monodicae gen. nov., sp. nov., a novel member of the Gammaproteobacteria isolated from a tidal mudflat of beach.</title>
        <authorList>
            <person name="Yang H.G."/>
            <person name="Kang J.W."/>
            <person name="Lee S.D."/>
        </authorList>
    </citation>
    <scope>NUCLEOTIDE SEQUENCE [LARGE SCALE GENOMIC DNA]</scope>
    <source>
        <strain evidence="1 2">GH4-78</strain>
    </source>
</reference>
<protein>
    <submittedName>
        <fullName evidence="1">Uncharacterized protein</fullName>
    </submittedName>
</protein>
<evidence type="ECO:0000313" key="1">
    <source>
        <dbReference type="EMBL" id="TDG11418.1"/>
    </source>
</evidence>
<keyword evidence="2" id="KW-1185">Reference proteome</keyword>
<name>A0A4R5LMZ2_9GAMM</name>
<dbReference type="OrthoDB" id="5740813at2"/>
<dbReference type="EMBL" id="SMSE01000006">
    <property type="protein sequence ID" value="TDG11418.1"/>
    <property type="molecule type" value="Genomic_DNA"/>
</dbReference>
<evidence type="ECO:0000313" key="2">
    <source>
        <dbReference type="Proteomes" id="UP000295554"/>
    </source>
</evidence>
<organism evidence="1 2">
    <name type="scientific">Seongchinamella unica</name>
    <dbReference type="NCBI Taxonomy" id="2547392"/>
    <lineage>
        <taxon>Bacteria</taxon>
        <taxon>Pseudomonadati</taxon>
        <taxon>Pseudomonadota</taxon>
        <taxon>Gammaproteobacteria</taxon>
        <taxon>Cellvibrionales</taxon>
        <taxon>Halieaceae</taxon>
        <taxon>Seongchinamella</taxon>
    </lineage>
</organism>
<sequence>MLTLLRRLLLTGLFLTLLATNILTLTSVAFNAAVSGLISSALGIQTVTGMMNQRLAGKDKMIRQQKTSAAKRKVAVRKFGSRLSARTRRVATRSIAAIPGEAIPYLGVAVLIAGTSYELYEACESLRDLETLYAELGLDDKPPEATLSAVCDPQLPDAGEVWEQITSTVDGYLGSE</sequence>
<dbReference type="AlphaFoldDB" id="A0A4R5LMZ2"/>